<sequence>RLVGKKSLDKTDIHDRGILWKDAPPRFFLSPRFMEEIDRGIGELQTFIQRAAALLPNRANHFIIDPGDSCVPILKGAHDLFQLEAAWEIIRERLATGQRFFTKYIEEFK</sequence>
<evidence type="ECO:0000313" key="2">
    <source>
        <dbReference type="Proteomes" id="UP001362999"/>
    </source>
</evidence>
<comment type="caution">
    <text evidence="1">The sequence shown here is derived from an EMBL/GenBank/DDBJ whole genome shotgun (WGS) entry which is preliminary data.</text>
</comment>
<feature type="non-terminal residue" evidence="1">
    <location>
        <position position="1"/>
    </location>
</feature>
<dbReference type="AlphaFoldDB" id="A0AAV9YZQ6"/>
<organism evidence="1 2">
    <name type="scientific">Favolaschia claudopus</name>
    <dbReference type="NCBI Taxonomy" id="2862362"/>
    <lineage>
        <taxon>Eukaryota</taxon>
        <taxon>Fungi</taxon>
        <taxon>Dikarya</taxon>
        <taxon>Basidiomycota</taxon>
        <taxon>Agaricomycotina</taxon>
        <taxon>Agaricomycetes</taxon>
        <taxon>Agaricomycetidae</taxon>
        <taxon>Agaricales</taxon>
        <taxon>Marasmiineae</taxon>
        <taxon>Mycenaceae</taxon>
        <taxon>Favolaschia</taxon>
    </lineage>
</organism>
<accession>A0AAV9YZQ6</accession>
<name>A0AAV9YZQ6_9AGAR</name>
<dbReference type="Proteomes" id="UP001362999">
    <property type="component" value="Unassembled WGS sequence"/>
</dbReference>
<dbReference type="EMBL" id="JAWWNJ010000266">
    <property type="protein sequence ID" value="KAK6966539.1"/>
    <property type="molecule type" value="Genomic_DNA"/>
</dbReference>
<evidence type="ECO:0000313" key="1">
    <source>
        <dbReference type="EMBL" id="KAK6966539.1"/>
    </source>
</evidence>
<proteinExistence type="predicted"/>
<feature type="non-terminal residue" evidence="1">
    <location>
        <position position="109"/>
    </location>
</feature>
<gene>
    <name evidence="1" type="ORF">R3P38DRAFT_2397933</name>
</gene>
<protein>
    <submittedName>
        <fullName evidence="1">Uncharacterized protein</fullName>
    </submittedName>
</protein>
<keyword evidence="2" id="KW-1185">Reference proteome</keyword>
<reference evidence="1 2" key="1">
    <citation type="journal article" date="2024" name="J Genomics">
        <title>Draft genome sequencing and assembly of Favolaschia claudopus CIRM-BRFM 2984 isolated from oak limbs.</title>
        <authorList>
            <person name="Navarro D."/>
            <person name="Drula E."/>
            <person name="Chaduli D."/>
            <person name="Cazenave R."/>
            <person name="Ahrendt S."/>
            <person name="Wang J."/>
            <person name="Lipzen A."/>
            <person name="Daum C."/>
            <person name="Barry K."/>
            <person name="Grigoriev I.V."/>
            <person name="Favel A."/>
            <person name="Rosso M.N."/>
            <person name="Martin F."/>
        </authorList>
    </citation>
    <scope>NUCLEOTIDE SEQUENCE [LARGE SCALE GENOMIC DNA]</scope>
    <source>
        <strain evidence="1 2">CIRM-BRFM 2984</strain>
    </source>
</reference>